<evidence type="ECO:0000256" key="5">
    <source>
        <dbReference type="ARBA" id="ARBA00023163"/>
    </source>
</evidence>
<organism evidence="8 9">
    <name type="scientific">Cellulophaga tyrosinoxydans</name>
    <dbReference type="NCBI Taxonomy" id="504486"/>
    <lineage>
        <taxon>Bacteria</taxon>
        <taxon>Pseudomonadati</taxon>
        <taxon>Bacteroidota</taxon>
        <taxon>Flavobacteriia</taxon>
        <taxon>Flavobacteriales</taxon>
        <taxon>Flavobacteriaceae</taxon>
        <taxon>Cellulophaga</taxon>
    </lineage>
</organism>
<dbReference type="STRING" id="504486.SAMN05660703_1007"/>
<dbReference type="InterPro" id="IPR013325">
    <property type="entry name" value="RNA_pol_sigma_r2"/>
</dbReference>
<evidence type="ECO:0000256" key="1">
    <source>
        <dbReference type="ARBA" id="ARBA00010641"/>
    </source>
</evidence>
<keyword evidence="5" id="KW-0804">Transcription</keyword>
<dbReference type="InterPro" id="IPR007630">
    <property type="entry name" value="RNA_pol_sigma70_r4"/>
</dbReference>
<dbReference type="InterPro" id="IPR014284">
    <property type="entry name" value="RNA_pol_sigma-70_dom"/>
</dbReference>
<dbReference type="InterPro" id="IPR039425">
    <property type="entry name" value="RNA_pol_sigma-70-like"/>
</dbReference>
<dbReference type="Pfam" id="PF04545">
    <property type="entry name" value="Sigma70_r4"/>
    <property type="match status" value="1"/>
</dbReference>
<feature type="domain" description="RNA polymerase sigma-70 region 4" evidence="7">
    <location>
        <begin position="146"/>
        <end position="189"/>
    </location>
</feature>
<comment type="similarity">
    <text evidence="1">Belongs to the sigma-70 factor family. ECF subfamily.</text>
</comment>
<evidence type="ECO:0000259" key="6">
    <source>
        <dbReference type="Pfam" id="PF04542"/>
    </source>
</evidence>
<dbReference type="OrthoDB" id="1163416at2"/>
<dbReference type="InterPro" id="IPR036388">
    <property type="entry name" value="WH-like_DNA-bd_sf"/>
</dbReference>
<dbReference type="Proteomes" id="UP000192360">
    <property type="component" value="Unassembled WGS sequence"/>
</dbReference>
<keyword evidence="2" id="KW-0805">Transcription regulation</keyword>
<name>A0A1W1YZV8_9FLAO</name>
<dbReference type="SUPFAM" id="SSF88659">
    <property type="entry name" value="Sigma3 and sigma4 domains of RNA polymerase sigma factors"/>
    <property type="match status" value="1"/>
</dbReference>
<dbReference type="SUPFAM" id="SSF88946">
    <property type="entry name" value="Sigma2 domain of RNA polymerase sigma factors"/>
    <property type="match status" value="1"/>
</dbReference>
<dbReference type="Gene3D" id="1.10.1740.10">
    <property type="match status" value="1"/>
</dbReference>
<proteinExistence type="inferred from homology"/>
<dbReference type="EMBL" id="FWXO01000001">
    <property type="protein sequence ID" value="SMC41666.1"/>
    <property type="molecule type" value="Genomic_DNA"/>
</dbReference>
<dbReference type="InterPro" id="IPR007627">
    <property type="entry name" value="RNA_pol_sigma70_r2"/>
</dbReference>
<feature type="domain" description="RNA polymerase sigma-70 region 2" evidence="6">
    <location>
        <begin position="48"/>
        <end position="100"/>
    </location>
</feature>
<evidence type="ECO:0000259" key="7">
    <source>
        <dbReference type="Pfam" id="PF04545"/>
    </source>
</evidence>
<sequence length="196" mass="22966">MPEKDTLTKNFLEQEELIKAIQANDEIVLKNLYQENYYKTEKYIVDNNGDIAQAKDTYQEAFIAVWENVQNNKFTPMNQTALNGYIYSVAKNKWLNYLKSSAYKKTKKLDAHEYKIQNKPEEISAEFDEENASKLELVVTNFNTIDEACKKLLEVFYYENKSLREIAAELKITEASARNKKYRCLEKLRTLVQTSN</sequence>
<reference evidence="8 9" key="1">
    <citation type="submission" date="2017-04" db="EMBL/GenBank/DDBJ databases">
        <authorList>
            <person name="Afonso C.L."/>
            <person name="Miller P.J."/>
            <person name="Scott M.A."/>
            <person name="Spackman E."/>
            <person name="Goraichik I."/>
            <person name="Dimitrov K.M."/>
            <person name="Suarez D.L."/>
            <person name="Swayne D.E."/>
        </authorList>
    </citation>
    <scope>NUCLEOTIDE SEQUENCE [LARGE SCALE GENOMIC DNA]</scope>
    <source>
        <strain evidence="8 9">DSM 21164</strain>
    </source>
</reference>
<dbReference type="Pfam" id="PF04542">
    <property type="entry name" value="Sigma70_r2"/>
    <property type="match status" value="1"/>
</dbReference>
<keyword evidence="3" id="KW-0731">Sigma factor</keyword>
<evidence type="ECO:0000256" key="2">
    <source>
        <dbReference type="ARBA" id="ARBA00023015"/>
    </source>
</evidence>
<evidence type="ECO:0000313" key="8">
    <source>
        <dbReference type="EMBL" id="SMC41666.1"/>
    </source>
</evidence>
<dbReference type="GO" id="GO:0006352">
    <property type="term" value="P:DNA-templated transcription initiation"/>
    <property type="evidence" value="ECO:0007669"/>
    <property type="project" value="InterPro"/>
</dbReference>
<dbReference type="PANTHER" id="PTHR43133:SF46">
    <property type="entry name" value="RNA POLYMERASE SIGMA-70 FACTOR ECF SUBFAMILY"/>
    <property type="match status" value="1"/>
</dbReference>
<dbReference type="InterPro" id="IPR013324">
    <property type="entry name" value="RNA_pol_sigma_r3/r4-like"/>
</dbReference>
<dbReference type="GO" id="GO:0016987">
    <property type="term" value="F:sigma factor activity"/>
    <property type="evidence" value="ECO:0007669"/>
    <property type="project" value="UniProtKB-KW"/>
</dbReference>
<gene>
    <name evidence="8" type="ORF">SAMN05660703_1007</name>
</gene>
<evidence type="ECO:0000256" key="4">
    <source>
        <dbReference type="ARBA" id="ARBA00023125"/>
    </source>
</evidence>
<dbReference type="GO" id="GO:0003677">
    <property type="term" value="F:DNA binding"/>
    <property type="evidence" value="ECO:0007669"/>
    <property type="project" value="UniProtKB-KW"/>
</dbReference>
<evidence type="ECO:0000256" key="3">
    <source>
        <dbReference type="ARBA" id="ARBA00023082"/>
    </source>
</evidence>
<keyword evidence="9" id="KW-1185">Reference proteome</keyword>
<dbReference type="AlphaFoldDB" id="A0A1W1YZV8"/>
<dbReference type="NCBIfam" id="TIGR02937">
    <property type="entry name" value="sigma70-ECF"/>
    <property type="match status" value="1"/>
</dbReference>
<dbReference type="PANTHER" id="PTHR43133">
    <property type="entry name" value="RNA POLYMERASE ECF-TYPE SIGMA FACTO"/>
    <property type="match status" value="1"/>
</dbReference>
<evidence type="ECO:0000313" key="9">
    <source>
        <dbReference type="Proteomes" id="UP000192360"/>
    </source>
</evidence>
<protein>
    <submittedName>
        <fullName evidence="8">RNA polymerase sigma factor, sigma-70 family</fullName>
    </submittedName>
</protein>
<dbReference type="Gene3D" id="1.10.10.10">
    <property type="entry name" value="Winged helix-like DNA-binding domain superfamily/Winged helix DNA-binding domain"/>
    <property type="match status" value="1"/>
</dbReference>
<dbReference type="RefSeq" id="WP_084060287.1">
    <property type="nucleotide sequence ID" value="NZ_FWXO01000001.1"/>
</dbReference>
<keyword evidence="4" id="KW-0238">DNA-binding</keyword>
<accession>A0A1W1YZV8</accession>